<dbReference type="EMBL" id="JBBPBN010000021">
    <property type="protein sequence ID" value="KAK9015727.1"/>
    <property type="molecule type" value="Genomic_DNA"/>
</dbReference>
<organism evidence="1 2">
    <name type="scientific">Hibiscus sabdariffa</name>
    <name type="common">roselle</name>
    <dbReference type="NCBI Taxonomy" id="183260"/>
    <lineage>
        <taxon>Eukaryota</taxon>
        <taxon>Viridiplantae</taxon>
        <taxon>Streptophyta</taxon>
        <taxon>Embryophyta</taxon>
        <taxon>Tracheophyta</taxon>
        <taxon>Spermatophyta</taxon>
        <taxon>Magnoliopsida</taxon>
        <taxon>eudicotyledons</taxon>
        <taxon>Gunneridae</taxon>
        <taxon>Pentapetalae</taxon>
        <taxon>rosids</taxon>
        <taxon>malvids</taxon>
        <taxon>Malvales</taxon>
        <taxon>Malvaceae</taxon>
        <taxon>Malvoideae</taxon>
        <taxon>Hibiscus</taxon>
    </lineage>
</organism>
<gene>
    <name evidence="1" type="ORF">V6N11_006821</name>
</gene>
<dbReference type="InterPro" id="IPR029044">
    <property type="entry name" value="Nucleotide-diphossugar_trans"/>
</dbReference>
<evidence type="ECO:0000313" key="1">
    <source>
        <dbReference type="EMBL" id="KAK9015727.1"/>
    </source>
</evidence>
<dbReference type="SUPFAM" id="SSF53448">
    <property type="entry name" value="Nucleotide-diphospho-sugar transferases"/>
    <property type="match status" value="1"/>
</dbReference>
<comment type="caution">
    <text evidence="1">The sequence shown here is derived from an EMBL/GenBank/DDBJ whole genome shotgun (WGS) entry which is preliminary data.</text>
</comment>
<protein>
    <submittedName>
        <fullName evidence="1">Uncharacterized protein</fullName>
    </submittedName>
</protein>
<name>A0ABR2RSP6_9ROSI</name>
<sequence>MAYYVSNYSKLRIWKLEPSVTTYEKLLVTLEVTPPTPFAEGEQDFLNMFFKDIYKPIPLIYNLDCSNHVMAASRQCGARQS</sequence>
<keyword evidence="2" id="KW-1185">Reference proteome</keyword>
<dbReference type="Proteomes" id="UP001396334">
    <property type="component" value="Unassembled WGS sequence"/>
</dbReference>
<accession>A0ABR2RSP6</accession>
<evidence type="ECO:0000313" key="2">
    <source>
        <dbReference type="Proteomes" id="UP001396334"/>
    </source>
</evidence>
<proteinExistence type="predicted"/>
<reference evidence="1 2" key="1">
    <citation type="journal article" date="2024" name="G3 (Bethesda)">
        <title>Genome assembly of Hibiscus sabdariffa L. provides insights into metabolisms of medicinal natural products.</title>
        <authorList>
            <person name="Kim T."/>
        </authorList>
    </citation>
    <scope>NUCLEOTIDE SEQUENCE [LARGE SCALE GENOMIC DNA]</scope>
    <source>
        <strain evidence="1">TK-2024</strain>
        <tissue evidence="1">Old leaves</tissue>
    </source>
</reference>